<dbReference type="Proteomes" id="UP001422759">
    <property type="component" value="Unassembled WGS sequence"/>
</dbReference>
<evidence type="ECO:0000313" key="3">
    <source>
        <dbReference type="Proteomes" id="UP001422759"/>
    </source>
</evidence>
<protein>
    <submittedName>
        <fullName evidence="2">Uncharacterized protein</fullName>
    </submittedName>
</protein>
<sequence length="97" mass="10674">MQALTSRDADERLRLARLLAHTDAGTGSIHESFHSDDQHTCTRAWFGWGKALFSEVVLELTGCRASGLHPARRTGTGTDGAARRAAQTTRFTQGDFW</sequence>
<name>A0ABP5LK10_9ACTN</name>
<dbReference type="PANTHER" id="PTHR31047">
    <property type="entry name" value="MEIOTICALLY UP-REGULATED GENE 157 PROTEIN"/>
    <property type="match status" value="1"/>
</dbReference>
<dbReference type="Pfam" id="PF06824">
    <property type="entry name" value="Glyco_hydro_125"/>
    <property type="match status" value="1"/>
</dbReference>
<comment type="caution">
    <text evidence="2">The sequence shown here is derived from an EMBL/GenBank/DDBJ whole genome shotgun (WGS) entry which is preliminary data.</text>
</comment>
<organism evidence="2 3">
    <name type="scientific">Kitasatospora kazusensis</name>
    <dbReference type="NCBI Taxonomy" id="407974"/>
    <lineage>
        <taxon>Bacteria</taxon>
        <taxon>Bacillati</taxon>
        <taxon>Actinomycetota</taxon>
        <taxon>Actinomycetes</taxon>
        <taxon>Kitasatosporales</taxon>
        <taxon>Streptomycetaceae</taxon>
        <taxon>Kitasatospora</taxon>
    </lineage>
</organism>
<feature type="compositionally biased region" description="Low complexity" evidence="1">
    <location>
        <begin position="73"/>
        <end position="90"/>
    </location>
</feature>
<dbReference type="PANTHER" id="PTHR31047:SF0">
    <property type="entry name" value="MEIOTICALLY UP-REGULATED GENE 157 PROTEIN"/>
    <property type="match status" value="1"/>
</dbReference>
<evidence type="ECO:0000313" key="2">
    <source>
        <dbReference type="EMBL" id="GAA2146376.1"/>
    </source>
</evidence>
<accession>A0ABP5LK10</accession>
<dbReference type="InterPro" id="IPR012341">
    <property type="entry name" value="6hp_glycosidase-like_sf"/>
</dbReference>
<dbReference type="InterPro" id="IPR008313">
    <property type="entry name" value="GH125"/>
</dbReference>
<proteinExistence type="predicted"/>
<keyword evidence="3" id="KW-1185">Reference proteome</keyword>
<dbReference type="InterPro" id="IPR008928">
    <property type="entry name" value="6-hairpin_glycosidase_sf"/>
</dbReference>
<reference evidence="3" key="1">
    <citation type="journal article" date="2019" name="Int. J. Syst. Evol. Microbiol.">
        <title>The Global Catalogue of Microorganisms (GCM) 10K type strain sequencing project: providing services to taxonomists for standard genome sequencing and annotation.</title>
        <authorList>
            <consortium name="The Broad Institute Genomics Platform"/>
            <consortium name="The Broad Institute Genome Sequencing Center for Infectious Disease"/>
            <person name="Wu L."/>
            <person name="Ma J."/>
        </authorList>
    </citation>
    <scope>NUCLEOTIDE SEQUENCE [LARGE SCALE GENOMIC DNA]</scope>
    <source>
        <strain evidence="3">JCM 14560</strain>
    </source>
</reference>
<dbReference type="Gene3D" id="1.50.10.10">
    <property type="match status" value="1"/>
</dbReference>
<dbReference type="EMBL" id="BAAANT010000019">
    <property type="protein sequence ID" value="GAA2146376.1"/>
    <property type="molecule type" value="Genomic_DNA"/>
</dbReference>
<gene>
    <name evidence="2" type="ORF">GCM10009760_36120</name>
</gene>
<evidence type="ECO:0000256" key="1">
    <source>
        <dbReference type="SAM" id="MobiDB-lite"/>
    </source>
</evidence>
<feature type="region of interest" description="Disordered" evidence="1">
    <location>
        <begin position="68"/>
        <end position="97"/>
    </location>
</feature>
<dbReference type="SUPFAM" id="SSF48208">
    <property type="entry name" value="Six-hairpin glycosidases"/>
    <property type="match status" value="1"/>
</dbReference>